<dbReference type="AlphaFoldDB" id="H2YYN1"/>
<evidence type="ECO:0008006" key="4">
    <source>
        <dbReference type="Google" id="ProtNLM"/>
    </source>
</evidence>
<dbReference type="Proteomes" id="UP000007875">
    <property type="component" value="Unassembled WGS sequence"/>
</dbReference>
<accession>H2YYN1</accession>
<dbReference type="Ensembl" id="ENSCSAVT00000010568.1">
    <property type="protein sequence ID" value="ENSCSAVP00000010442.1"/>
    <property type="gene ID" value="ENSCSAVG00000006148.1"/>
</dbReference>
<evidence type="ECO:0000313" key="3">
    <source>
        <dbReference type="Proteomes" id="UP000007875"/>
    </source>
</evidence>
<dbReference type="HOGENOM" id="CLU_974968_0_0_1"/>
<dbReference type="InParanoid" id="H2YYN1"/>
<name>H2YYN1_CIOSA</name>
<evidence type="ECO:0000313" key="2">
    <source>
        <dbReference type="Ensembl" id="ENSCSAVP00000010442.1"/>
    </source>
</evidence>
<organism evidence="2 3">
    <name type="scientific">Ciona savignyi</name>
    <name type="common">Pacific transparent sea squirt</name>
    <dbReference type="NCBI Taxonomy" id="51511"/>
    <lineage>
        <taxon>Eukaryota</taxon>
        <taxon>Metazoa</taxon>
        <taxon>Chordata</taxon>
        <taxon>Tunicata</taxon>
        <taxon>Ascidiacea</taxon>
        <taxon>Phlebobranchia</taxon>
        <taxon>Cionidae</taxon>
        <taxon>Ciona</taxon>
    </lineage>
</organism>
<dbReference type="InterPro" id="IPR036465">
    <property type="entry name" value="vWFA_dom_sf"/>
</dbReference>
<reference evidence="2" key="2">
    <citation type="submission" date="2025-08" db="UniProtKB">
        <authorList>
            <consortium name="Ensembl"/>
        </authorList>
    </citation>
    <scope>IDENTIFICATION</scope>
</reference>
<reference evidence="3" key="1">
    <citation type="submission" date="2003-08" db="EMBL/GenBank/DDBJ databases">
        <authorList>
            <person name="Birren B."/>
            <person name="Nusbaum C."/>
            <person name="Abebe A."/>
            <person name="Abouelleil A."/>
            <person name="Adekoya E."/>
            <person name="Ait-zahra M."/>
            <person name="Allen N."/>
            <person name="Allen T."/>
            <person name="An P."/>
            <person name="Anderson M."/>
            <person name="Anderson S."/>
            <person name="Arachchi H."/>
            <person name="Armbruster J."/>
            <person name="Bachantsang P."/>
            <person name="Baldwin J."/>
            <person name="Barry A."/>
            <person name="Bayul T."/>
            <person name="Blitshsteyn B."/>
            <person name="Bloom T."/>
            <person name="Blye J."/>
            <person name="Boguslavskiy L."/>
            <person name="Borowsky M."/>
            <person name="Boukhgalter B."/>
            <person name="Brunache A."/>
            <person name="Butler J."/>
            <person name="Calixte N."/>
            <person name="Calvo S."/>
            <person name="Camarata J."/>
            <person name="Campo K."/>
            <person name="Chang J."/>
            <person name="Cheshatsang Y."/>
            <person name="Citroen M."/>
            <person name="Collymore A."/>
            <person name="Considine T."/>
            <person name="Cook A."/>
            <person name="Cooke P."/>
            <person name="Corum B."/>
            <person name="Cuomo C."/>
            <person name="David R."/>
            <person name="Dawoe T."/>
            <person name="Degray S."/>
            <person name="Dodge S."/>
            <person name="Dooley K."/>
            <person name="Dorje P."/>
            <person name="Dorjee K."/>
            <person name="Dorris L."/>
            <person name="Duffey N."/>
            <person name="Dupes A."/>
            <person name="Elkins T."/>
            <person name="Engels R."/>
            <person name="Erickson J."/>
            <person name="Farina A."/>
            <person name="Faro S."/>
            <person name="Ferreira P."/>
            <person name="Fischer H."/>
            <person name="Fitzgerald M."/>
            <person name="Foley K."/>
            <person name="Gage D."/>
            <person name="Galagan J."/>
            <person name="Gearin G."/>
            <person name="Gnerre S."/>
            <person name="Gnirke A."/>
            <person name="Goyette A."/>
            <person name="Graham J."/>
            <person name="Grandbois E."/>
            <person name="Gyaltsen K."/>
            <person name="Hafez N."/>
            <person name="Hagopian D."/>
            <person name="Hagos B."/>
            <person name="Hall J."/>
            <person name="Hatcher B."/>
            <person name="Heller A."/>
            <person name="Higgins H."/>
            <person name="Honan T."/>
            <person name="Horn A."/>
            <person name="Houde N."/>
            <person name="Hughes L."/>
            <person name="Hulme W."/>
            <person name="Husby E."/>
            <person name="Iliev I."/>
            <person name="Jaffe D."/>
            <person name="Jones C."/>
            <person name="Kamal M."/>
            <person name="Kamat A."/>
            <person name="Kamvysselis M."/>
            <person name="Karlsson E."/>
            <person name="Kells C."/>
            <person name="Kieu A."/>
            <person name="Kisner P."/>
            <person name="Kodira C."/>
            <person name="Kulbokas E."/>
            <person name="Labutti K."/>
            <person name="Lama D."/>
            <person name="Landers T."/>
            <person name="Leger J."/>
            <person name="Levine S."/>
            <person name="Lewis D."/>
            <person name="Lewis T."/>
            <person name="Lindblad-toh K."/>
            <person name="Liu X."/>
            <person name="Lokyitsang T."/>
            <person name="Lokyitsang Y."/>
            <person name="Lucien O."/>
            <person name="Lui A."/>
            <person name="Ma L.J."/>
            <person name="Mabbitt R."/>
            <person name="Macdonald J."/>
            <person name="Maclean C."/>
            <person name="Major J."/>
            <person name="Manning J."/>
            <person name="Marabella R."/>
            <person name="Maru K."/>
            <person name="Matthews C."/>
            <person name="Mauceli E."/>
            <person name="Mccarthy M."/>
            <person name="Mcdonough S."/>
            <person name="Mcghee T."/>
            <person name="Meldrim J."/>
            <person name="Meneus L."/>
            <person name="Mesirov J."/>
            <person name="Mihalev A."/>
            <person name="Mihova T."/>
            <person name="Mikkelsen T."/>
            <person name="Mlenga V."/>
            <person name="Moru K."/>
            <person name="Mozes J."/>
            <person name="Mulrain L."/>
            <person name="Munson G."/>
            <person name="Naylor J."/>
            <person name="Newes C."/>
            <person name="Nguyen C."/>
            <person name="Nguyen N."/>
            <person name="Nguyen T."/>
            <person name="Nicol R."/>
            <person name="Nielsen C."/>
            <person name="Nizzari M."/>
            <person name="Norbu C."/>
            <person name="Norbu N."/>
            <person name="O'donnell P."/>
            <person name="Okoawo O."/>
            <person name="O'leary S."/>
            <person name="Omotosho B."/>
            <person name="O'neill K."/>
            <person name="Osman S."/>
            <person name="Parker S."/>
            <person name="Perrin D."/>
            <person name="Phunkhang P."/>
            <person name="Piqani B."/>
            <person name="Purcell S."/>
            <person name="Rachupka T."/>
            <person name="Ramasamy U."/>
            <person name="Rameau R."/>
            <person name="Ray V."/>
            <person name="Raymond C."/>
            <person name="Retta R."/>
            <person name="Richardson S."/>
            <person name="Rise C."/>
            <person name="Rodriguez J."/>
            <person name="Rogers J."/>
            <person name="Rogov P."/>
            <person name="Rutman M."/>
            <person name="Schupbach R."/>
            <person name="Seaman C."/>
            <person name="Settipalli S."/>
            <person name="Sharpe T."/>
            <person name="Sheridan J."/>
            <person name="Sherpa N."/>
            <person name="Shi J."/>
            <person name="Smirnov S."/>
            <person name="Smith C."/>
            <person name="Sougnez C."/>
            <person name="Spencer B."/>
            <person name="Stalker J."/>
            <person name="Stange-thomann N."/>
            <person name="Stavropoulos S."/>
            <person name="Stetson K."/>
            <person name="Stone C."/>
            <person name="Stone S."/>
            <person name="Stubbs M."/>
            <person name="Talamas J."/>
            <person name="Tchuinga P."/>
            <person name="Tenzing P."/>
            <person name="Tesfaye S."/>
            <person name="Theodore J."/>
            <person name="Thoulutsang Y."/>
            <person name="Topham K."/>
            <person name="Towey S."/>
            <person name="Tsamla T."/>
            <person name="Tsomo N."/>
            <person name="Vallee D."/>
            <person name="Vassiliev H."/>
            <person name="Venkataraman V."/>
            <person name="Vinson J."/>
            <person name="Vo A."/>
            <person name="Wade C."/>
            <person name="Wang S."/>
            <person name="Wangchuk T."/>
            <person name="Wangdi T."/>
            <person name="Whittaker C."/>
            <person name="Wilkinson J."/>
            <person name="Wu Y."/>
            <person name="Wyman D."/>
            <person name="Yadav S."/>
            <person name="Yang S."/>
            <person name="Yang X."/>
            <person name="Yeager S."/>
            <person name="Yee E."/>
            <person name="Young G."/>
            <person name="Zainoun J."/>
            <person name="Zembeck L."/>
            <person name="Zimmer A."/>
            <person name="Zody M."/>
            <person name="Lander E."/>
        </authorList>
    </citation>
    <scope>NUCLEOTIDE SEQUENCE [LARGE SCALE GENOMIC DNA]</scope>
</reference>
<keyword evidence="1" id="KW-0732">Signal</keyword>
<feature type="chain" id="PRO_5003578891" description="VWFA domain-containing protein" evidence="1">
    <location>
        <begin position="26"/>
        <end position="286"/>
    </location>
</feature>
<protein>
    <recommendedName>
        <fullName evidence="4">VWFA domain-containing protein</fullName>
    </recommendedName>
</protein>
<reference evidence="2" key="3">
    <citation type="submission" date="2025-09" db="UniProtKB">
        <authorList>
            <consortium name="Ensembl"/>
        </authorList>
    </citation>
    <scope>IDENTIFICATION</scope>
</reference>
<dbReference type="SUPFAM" id="SSF53300">
    <property type="entry name" value="vWA-like"/>
    <property type="match status" value="1"/>
</dbReference>
<proteinExistence type="predicted"/>
<dbReference type="eggNOG" id="ENOG502SUEW">
    <property type="taxonomic scope" value="Eukaryota"/>
</dbReference>
<feature type="signal peptide" evidence="1">
    <location>
        <begin position="1"/>
        <end position="25"/>
    </location>
</feature>
<dbReference type="Gene3D" id="2.10.25.10">
    <property type="entry name" value="Laminin"/>
    <property type="match status" value="1"/>
</dbReference>
<evidence type="ECO:0000256" key="1">
    <source>
        <dbReference type="SAM" id="SignalP"/>
    </source>
</evidence>
<keyword evidence="3" id="KW-1185">Reference proteome</keyword>
<sequence length="286" mass="31467">MRGKLPCLFWFLFLFSIAEYGITTAQVTCAAGNGQCSDQCLYRGGTADRTCGCPCLSELNADSRTCNATIDCGTDIYILADSSINVDPVDCILSSIPGTTQTWTNWASWKQILISILEFFREEEATRNVNVGVQLYSSAFNIPILANYTGMPNLQNGIDTLRGMSQPLCTGISSYVRHLGQAVENNPGFQSWIYRGPYQLRPYNATSRVAIAVNYASDNSLSDASILIWRGHIMKQFDRVIVITRSLITDATLRAANIRIAKLMACGHPTNPCPYVLYVDGLNDLG</sequence>